<evidence type="ECO:0000313" key="3">
    <source>
        <dbReference type="EMBL" id="MFC4909535.1"/>
    </source>
</evidence>
<evidence type="ECO:0000256" key="1">
    <source>
        <dbReference type="SAM" id="MobiDB-lite"/>
    </source>
</evidence>
<comment type="caution">
    <text evidence="3">The sequence shown here is derived from an EMBL/GenBank/DDBJ whole genome shotgun (WGS) entry which is preliminary data.</text>
</comment>
<feature type="transmembrane region" description="Helical" evidence="2">
    <location>
        <begin position="99"/>
        <end position="121"/>
    </location>
</feature>
<keyword evidence="2" id="KW-0812">Transmembrane</keyword>
<keyword evidence="2" id="KW-0472">Membrane</keyword>
<name>A0ABV9U2C0_9ACTN</name>
<reference evidence="4" key="1">
    <citation type="journal article" date="2019" name="Int. J. Syst. Evol. Microbiol.">
        <title>The Global Catalogue of Microorganisms (GCM) 10K type strain sequencing project: providing services to taxonomists for standard genome sequencing and annotation.</title>
        <authorList>
            <consortium name="The Broad Institute Genomics Platform"/>
            <consortium name="The Broad Institute Genome Sequencing Center for Infectious Disease"/>
            <person name="Wu L."/>
            <person name="Ma J."/>
        </authorList>
    </citation>
    <scope>NUCLEOTIDE SEQUENCE [LARGE SCALE GENOMIC DNA]</scope>
    <source>
        <strain evidence="4">KLKA75</strain>
    </source>
</reference>
<gene>
    <name evidence="3" type="ORF">ACFPCY_19590</name>
</gene>
<keyword evidence="4" id="KW-1185">Reference proteome</keyword>
<feature type="compositionally biased region" description="Pro residues" evidence="1">
    <location>
        <begin position="33"/>
        <end position="42"/>
    </location>
</feature>
<proteinExistence type="predicted"/>
<sequence length="184" mass="18583">MSEPARYPARGGNGPAYDRGPGHDGGPAYDRGSPPPVPPAAPPASVSLDAGRLWRGGLATMAVAALVAFVGVLIARGVFGVELLAPKRAGTIGDSEVGGYVFLAGAGALVATLILQVLALLTPEPLSFFSWIVGLITLIFAVAPFTTDAALSSQFATGLINLCVGLTILSLLPRSGYASRAPSG</sequence>
<accession>A0ABV9U2C0</accession>
<feature type="transmembrane region" description="Helical" evidence="2">
    <location>
        <begin position="58"/>
        <end position="79"/>
    </location>
</feature>
<evidence type="ECO:0000256" key="2">
    <source>
        <dbReference type="SAM" id="Phobius"/>
    </source>
</evidence>
<dbReference type="RefSeq" id="WP_378257118.1">
    <property type="nucleotide sequence ID" value="NZ_JBHSIT010000005.1"/>
</dbReference>
<organism evidence="3 4">
    <name type="scientific">Actinomadura gamaensis</name>
    <dbReference type="NCBI Taxonomy" id="1763541"/>
    <lineage>
        <taxon>Bacteria</taxon>
        <taxon>Bacillati</taxon>
        <taxon>Actinomycetota</taxon>
        <taxon>Actinomycetes</taxon>
        <taxon>Streptosporangiales</taxon>
        <taxon>Thermomonosporaceae</taxon>
        <taxon>Actinomadura</taxon>
    </lineage>
</organism>
<feature type="transmembrane region" description="Helical" evidence="2">
    <location>
        <begin position="151"/>
        <end position="172"/>
    </location>
</feature>
<dbReference type="InterPro" id="IPR045713">
    <property type="entry name" value="DUF6069"/>
</dbReference>
<evidence type="ECO:0000313" key="4">
    <source>
        <dbReference type="Proteomes" id="UP001595872"/>
    </source>
</evidence>
<keyword evidence="2" id="KW-1133">Transmembrane helix</keyword>
<dbReference type="EMBL" id="JBHSIT010000005">
    <property type="protein sequence ID" value="MFC4909535.1"/>
    <property type="molecule type" value="Genomic_DNA"/>
</dbReference>
<feature type="transmembrane region" description="Helical" evidence="2">
    <location>
        <begin position="128"/>
        <end position="145"/>
    </location>
</feature>
<dbReference type="Pfam" id="PF19545">
    <property type="entry name" value="DUF6069"/>
    <property type="match status" value="1"/>
</dbReference>
<protein>
    <submittedName>
        <fullName evidence="3">DUF6069 family protein</fullName>
    </submittedName>
</protein>
<feature type="region of interest" description="Disordered" evidence="1">
    <location>
        <begin position="1"/>
        <end position="44"/>
    </location>
</feature>
<dbReference type="Proteomes" id="UP001595872">
    <property type="component" value="Unassembled WGS sequence"/>
</dbReference>